<keyword evidence="2" id="KW-1133">Transmembrane helix</keyword>
<name>A0AAJ0MBB1_9PEZI</name>
<evidence type="ECO:0000313" key="3">
    <source>
        <dbReference type="EMBL" id="KAK3347146.1"/>
    </source>
</evidence>
<sequence length="413" mass="45318">MSDIGSSGIPDGNTYAHYTVGAIVLYGIFVTPLFILWCISLCIARRKGDPARAGIAWIKAVYPLWILYLVLHTIGYALRLWTYLVEYDNDVFSSRSDFTTISRAVSQASDRFYDIARLFMYLANILLLIAFFELSNGFLLCLNGGTPPPLQKRLRYAILSFALLVFALAIAYLGTGEQFYSTYYDYLALPGVDSAIEVKLANEANTSNRLGAAVDILLWIASLPAIGYASLVVHQTKNHPPLHDPAILLLASTALASLRLLCLMIITARYFLDPSQAFIPPYVTLTVGPLFDAVCMFVVLVLLFTLAARKQKGLWSVPPPQWAAPAWVPSMGVAAPAPAGQPGMVWQGPGAYQSQQPQPQPQPYYYYPPPQQMGGYPQPQQGAGYPHEVPPNLQTPRELEQQQGVSGLKAPAA</sequence>
<keyword evidence="2" id="KW-0812">Transmembrane</keyword>
<keyword evidence="4" id="KW-1185">Reference proteome</keyword>
<feature type="transmembrane region" description="Helical" evidence="2">
    <location>
        <begin position="20"/>
        <end position="44"/>
    </location>
</feature>
<reference evidence="3" key="2">
    <citation type="submission" date="2023-06" db="EMBL/GenBank/DDBJ databases">
        <authorList>
            <consortium name="Lawrence Berkeley National Laboratory"/>
            <person name="Haridas S."/>
            <person name="Hensen N."/>
            <person name="Bonometti L."/>
            <person name="Westerberg I."/>
            <person name="Brannstrom I.O."/>
            <person name="Guillou S."/>
            <person name="Cros-Aarteil S."/>
            <person name="Calhoun S."/>
            <person name="Kuo A."/>
            <person name="Mondo S."/>
            <person name="Pangilinan J."/>
            <person name="Riley R."/>
            <person name="Labutti K."/>
            <person name="Andreopoulos B."/>
            <person name="Lipzen A."/>
            <person name="Chen C."/>
            <person name="Yanf M."/>
            <person name="Daum C."/>
            <person name="Ng V."/>
            <person name="Clum A."/>
            <person name="Steindorff A."/>
            <person name="Ohm R."/>
            <person name="Martin F."/>
            <person name="Silar P."/>
            <person name="Natvig D."/>
            <person name="Lalanne C."/>
            <person name="Gautier V."/>
            <person name="Ament-Velasquez S.L."/>
            <person name="Kruys A."/>
            <person name="Hutchinson M.I."/>
            <person name="Powell A.J."/>
            <person name="Barry K."/>
            <person name="Miller A.N."/>
            <person name="Grigoriev I.V."/>
            <person name="Debuchy R."/>
            <person name="Gladieux P."/>
            <person name="Thoren M.H."/>
            <person name="Johannesson H."/>
        </authorList>
    </citation>
    <scope>NUCLEOTIDE SEQUENCE</scope>
    <source>
        <strain evidence="3">CBS 955.72</strain>
    </source>
</reference>
<keyword evidence="2" id="KW-0472">Membrane</keyword>
<feature type="transmembrane region" description="Helical" evidence="2">
    <location>
        <begin position="154"/>
        <end position="174"/>
    </location>
</feature>
<feature type="transmembrane region" description="Helical" evidence="2">
    <location>
        <begin position="118"/>
        <end position="142"/>
    </location>
</feature>
<reference evidence="3" key="1">
    <citation type="journal article" date="2023" name="Mol. Phylogenet. Evol.">
        <title>Genome-scale phylogeny and comparative genomics of the fungal order Sordariales.</title>
        <authorList>
            <person name="Hensen N."/>
            <person name="Bonometti L."/>
            <person name="Westerberg I."/>
            <person name="Brannstrom I.O."/>
            <person name="Guillou S."/>
            <person name="Cros-Aarteil S."/>
            <person name="Calhoun S."/>
            <person name="Haridas S."/>
            <person name="Kuo A."/>
            <person name="Mondo S."/>
            <person name="Pangilinan J."/>
            <person name="Riley R."/>
            <person name="LaButti K."/>
            <person name="Andreopoulos B."/>
            <person name="Lipzen A."/>
            <person name="Chen C."/>
            <person name="Yan M."/>
            <person name="Daum C."/>
            <person name="Ng V."/>
            <person name="Clum A."/>
            <person name="Steindorff A."/>
            <person name="Ohm R.A."/>
            <person name="Martin F."/>
            <person name="Silar P."/>
            <person name="Natvig D.O."/>
            <person name="Lalanne C."/>
            <person name="Gautier V."/>
            <person name="Ament-Velasquez S.L."/>
            <person name="Kruys A."/>
            <person name="Hutchinson M.I."/>
            <person name="Powell A.J."/>
            <person name="Barry K."/>
            <person name="Miller A.N."/>
            <person name="Grigoriev I.V."/>
            <person name="Debuchy R."/>
            <person name="Gladieux P."/>
            <person name="Hiltunen Thoren M."/>
            <person name="Johannesson H."/>
        </authorList>
    </citation>
    <scope>NUCLEOTIDE SEQUENCE</scope>
    <source>
        <strain evidence="3">CBS 955.72</strain>
    </source>
</reference>
<feature type="compositionally biased region" description="Low complexity" evidence="1">
    <location>
        <begin position="345"/>
        <end position="357"/>
    </location>
</feature>
<gene>
    <name evidence="3" type="ORF">B0T25DRAFT_634384</name>
</gene>
<dbReference type="EMBL" id="JAUIQD010000006">
    <property type="protein sequence ID" value="KAK3347146.1"/>
    <property type="molecule type" value="Genomic_DNA"/>
</dbReference>
<protein>
    <submittedName>
        <fullName evidence="3">Uncharacterized protein</fullName>
    </submittedName>
</protein>
<feature type="transmembrane region" description="Helical" evidence="2">
    <location>
        <begin position="283"/>
        <end position="306"/>
    </location>
</feature>
<feature type="compositionally biased region" description="Low complexity" evidence="1">
    <location>
        <begin position="372"/>
        <end position="386"/>
    </location>
</feature>
<feature type="region of interest" description="Disordered" evidence="1">
    <location>
        <begin position="345"/>
        <end position="413"/>
    </location>
</feature>
<proteinExistence type="predicted"/>
<evidence type="ECO:0000313" key="4">
    <source>
        <dbReference type="Proteomes" id="UP001275084"/>
    </source>
</evidence>
<evidence type="ECO:0000256" key="1">
    <source>
        <dbReference type="SAM" id="MobiDB-lite"/>
    </source>
</evidence>
<comment type="caution">
    <text evidence="3">The sequence shown here is derived from an EMBL/GenBank/DDBJ whole genome shotgun (WGS) entry which is preliminary data.</text>
</comment>
<feature type="transmembrane region" description="Helical" evidence="2">
    <location>
        <begin position="216"/>
        <end position="234"/>
    </location>
</feature>
<feature type="compositionally biased region" description="Pro residues" evidence="1">
    <location>
        <begin position="358"/>
        <end position="371"/>
    </location>
</feature>
<organism evidence="3 4">
    <name type="scientific">Lasiosphaeria hispida</name>
    <dbReference type="NCBI Taxonomy" id="260671"/>
    <lineage>
        <taxon>Eukaryota</taxon>
        <taxon>Fungi</taxon>
        <taxon>Dikarya</taxon>
        <taxon>Ascomycota</taxon>
        <taxon>Pezizomycotina</taxon>
        <taxon>Sordariomycetes</taxon>
        <taxon>Sordariomycetidae</taxon>
        <taxon>Sordariales</taxon>
        <taxon>Lasiosphaeriaceae</taxon>
        <taxon>Lasiosphaeria</taxon>
    </lineage>
</organism>
<accession>A0AAJ0MBB1</accession>
<feature type="transmembrane region" description="Helical" evidence="2">
    <location>
        <begin position="246"/>
        <end position="271"/>
    </location>
</feature>
<dbReference type="Proteomes" id="UP001275084">
    <property type="component" value="Unassembled WGS sequence"/>
</dbReference>
<dbReference type="AlphaFoldDB" id="A0AAJ0MBB1"/>
<feature type="transmembrane region" description="Helical" evidence="2">
    <location>
        <begin position="56"/>
        <end position="78"/>
    </location>
</feature>
<evidence type="ECO:0000256" key="2">
    <source>
        <dbReference type="SAM" id="Phobius"/>
    </source>
</evidence>